<comment type="caution">
    <text evidence="1">The sequence shown here is derived from an EMBL/GenBank/DDBJ whole genome shotgun (WGS) entry which is preliminary data.</text>
</comment>
<protein>
    <submittedName>
        <fullName evidence="1">6320_t:CDS:1</fullName>
    </submittedName>
</protein>
<dbReference type="EMBL" id="CAJVPT010008647">
    <property type="protein sequence ID" value="CAG8554098.1"/>
    <property type="molecule type" value="Genomic_DNA"/>
</dbReference>
<proteinExistence type="predicted"/>
<accession>A0ACA9LVS0</accession>
<organism evidence="1 2">
    <name type="scientific">Acaulospora colombiana</name>
    <dbReference type="NCBI Taxonomy" id="27376"/>
    <lineage>
        <taxon>Eukaryota</taxon>
        <taxon>Fungi</taxon>
        <taxon>Fungi incertae sedis</taxon>
        <taxon>Mucoromycota</taxon>
        <taxon>Glomeromycotina</taxon>
        <taxon>Glomeromycetes</taxon>
        <taxon>Diversisporales</taxon>
        <taxon>Acaulosporaceae</taxon>
        <taxon>Acaulospora</taxon>
    </lineage>
</organism>
<sequence length="518" mass="58706">MNVALGLAVPSEDTGTSGENDDDNDEIPEVMRFPAKCSQCAASTDTKMHLINIPHFKEIVIMSTTCDVSYLQEYILVISSKLTLNQSCGYKSNEVKAGGPISPTGKRIILKMEDVDDLSRDILKSETCGLSIPEVDLELQSGTLGGRFTTVEGLLRQVYDELKEKIPFVSGDGVQNERKTAFENFMKKLDKVINGESFPVHLILDDPLSNSYLQNPYAPDPDPNMKIENYERSFEQNEFLGLNDMQSEEDQYSLRDTSVSGVLDHLEDEDEQIDASVQEHQPRLLIMGKRRSGKSSIHRVVFNRMAPNDTLYLESTHKIEKQNVVSFFDFQVWDFPGQLDYFDETFDSSTIFGEYGALIFVIDAQDDYIDAIMQLCQTVKQAYKVNPNLHFEVLIHKVDSLSDELKIEYQRDISQRVMDELADDDMEKITPGFYLTSIYDHSIFESFSKIVQKLVPQLSTLENLLNILCANSGIEKAFLFDIQSKIYIATDSSPVDMQSYEICSDMIDTVFDISELYG</sequence>
<evidence type="ECO:0000313" key="2">
    <source>
        <dbReference type="Proteomes" id="UP000789525"/>
    </source>
</evidence>
<feature type="non-terminal residue" evidence="1">
    <location>
        <position position="518"/>
    </location>
</feature>
<dbReference type="Proteomes" id="UP000789525">
    <property type="component" value="Unassembled WGS sequence"/>
</dbReference>
<name>A0ACA9LVS0_9GLOM</name>
<evidence type="ECO:0000313" key="1">
    <source>
        <dbReference type="EMBL" id="CAG8554098.1"/>
    </source>
</evidence>
<keyword evidence="2" id="KW-1185">Reference proteome</keyword>
<reference evidence="1" key="1">
    <citation type="submission" date="2021-06" db="EMBL/GenBank/DDBJ databases">
        <authorList>
            <person name="Kallberg Y."/>
            <person name="Tangrot J."/>
            <person name="Rosling A."/>
        </authorList>
    </citation>
    <scope>NUCLEOTIDE SEQUENCE</scope>
    <source>
        <strain evidence="1">CL356</strain>
    </source>
</reference>
<gene>
    <name evidence="1" type="ORF">ACOLOM_LOCUS4971</name>
</gene>